<gene>
    <name evidence="1" type="ORF">FGD71_003740</name>
</gene>
<keyword evidence="2" id="KW-1185">Reference proteome</keyword>
<evidence type="ECO:0000313" key="1">
    <source>
        <dbReference type="EMBL" id="TPQ23531.1"/>
    </source>
</evidence>
<dbReference type="AlphaFoldDB" id="A0A505DQH2"/>
<evidence type="ECO:0000313" key="2">
    <source>
        <dbReference type="Proteomes" id="UP000317378"/>
    </source>
</evidence>
<organism evidence="1 2">
    <name type="scientific">Streptomyces sporangiiformans</name>
    <dbReference type="NCBI Taxonomy" id="2315329"/>
    <lineage>
        <taxon>Bacteria</taxon>
        <taxon>Bacillati</taxon>
        <taxon>Actinomycetota</taxon>
        <taxon>Actinomycetes</taxon>
        <taxon>Kitasatosporales</taxon>
        <taxon>Streptomycetaceae</taxon>
        <taxon>Streptomyces</taxon>
    </lineage>
</organism>
<comment type="caution">
    <text evidence="1">The sequence shown here is derived from an EMBL/GenBank/DDBJ whole genome shotgun (WGS) entry which is preliminary data.</text>
</comment>
<accession>A0A505DQH2</accession>
<reference evidence="1 2" key="1">
    <citation type="submission" date="2019-06" db="EMBL/GenBank/DDBJ databases">
        <title>Streptomyces sporangiiformans sp. nov., a novel actinomycete isolated from soil in Mount Song.</title>
        <authorList>
            <person name="Han L."/>
        </authorList>
    </citation>
    <scope>NUCLEOTIDE SEQUENCE [LARGE SCALE GENOMIC DNA]</scope>
    <source>
        <strain evidence="1 2">NEAU-SSA 1</strain>
    </source>
</reference>
<dbReference type="EMBL" id="VCHX02000046">
    <property type="protein sequence ID" value="TPQ23531.1"/>
    <property type="molecule type" value="Genomic_DNA"/>
</dbReference>
<dbReference type="Proteomes" id="UP000317378">
    <property type="component" value="Unassembled WGS sequence"/>
</dbReference>
<sequence length="178" mass="18878">MSTADHHDWSFTAARVPASFTACRGTDAPAAEHALAGSATLCGIPRDQVTVYRHLFSARKAEACPECRTRAADAPAEPGVQELLHGRLEHAAPTGLRDELLAALRQGADVRLWINGPTQQVVRSYAELHRIVEGGELLTPVVRGGGRLGLARVVHGAQEFVVFLPEGGVPLVARAAPA</sequence>
<name>A0A505DQH2_9ACTN</name>
<protein>
    <submittedName>
        <fullName evidence="1">Uncharacterized protein</fullName>
    </submittedName>
</protein>
<proteinExistence type="predicted"/>
<dbReference type="RefSeq" id="WP_140935817.1">
    <property type="nucleotide sequence ID" value="NZ_QXMJ01000046.1"/>
</dbReference>